<dbReference type="EMBL" id="CADCXN010000047">
    <property type="protein sequence ID" value="CAA9890287.1"/>
    <property type="molecule type" value="Genomic_DNA"/>
</dbReference>
<sequence length="28" mass="2966">MAVFGLRTKALNLNGFTSVSGILLENEA</sequence>
<organism evidence="1 2">
    <name type="scientific">Candidatus Methylobacter favarea</name>
    <dbReference type="NCBI Taxonomy" id="2707345"/>
    <lineage>
        <taxon>Bacteria</taxon>
        <taxon>Pseudomonadati</taxon>
        <taxon>Pseudomonadota</taxon>
        <taxon>Gammaproteobacteria</taxon>
        <taxon>Methylococcales</taxon>
        <taxon>Methylococcaceae</taxon>
        <taxon>Methylobacter</taxon>
    </lineage>
</organism>
<accession>A0A8S0X7Q3</accession>
<name>A0A8S0X7Q3_9GAMM</name>
<dbReference type="Proteomes" id="UP000494216">
    <property type="component" value="Unassembled WGS sequence"/>
</dbReference>
<dbReference type="AlphaFoldDB" id="A0A8S0X7Q3"/>
<protein>
    <submittedName>
        <fullName evidence="1">Uncharacterized protein</fullName>
    </submittedName>
</protein>
<proteinExistence type="predicted"/>
<gene>
    <name evidence="1" type="ORF">METHB2_20118</name>
</gene>
<evidence type="ECO:0000313" key="2">
    <source>
        <dbReference type="Proteomes" id="UP000494216"/>
    </source>
</evidence>
<keyword evidence="2" id="KW-1185">Reference proteome</keyword>
<reference evidence="1 2" key="1">
    <citation type="submission" date="2020-02" db="EMBL/GenBank/DDBJ databases">
        <authorList>
            <person name="Hogendoorn C."/>
        </authorList>
    </citation>
    <scope>NUCLEOTIDE SEQUENCE [LARGE SCALE GENOMIC DNA]</scope>
    <source>
        <strain evidence="1">METHB21</strain>
    </source>
</reference>
<comment type="caution">
    <text evidence="1">The sequence shown here is derived from an EMBL/GenBank/DDBJ whole genome shotgun (WGS) entry which is preliminary data.</text>
</comment>
<evidence type="ECO:0000313" key="1">
    <source>
        <dbReference type="EMBL" id="CAA9890287.1"/>
    </source>
</evidence>